<dbReference type="Pfam" id="PF08240">
    <property type="entry name" value="ADH_N"/>
    <property type="match status" value="1"/>
</dbReference>
<dbReference type="Gene3D" id="3.40.366.10">
    <property type="entry name" value="Malonyl-Coenzyme A Acyl Carrier Protein, domain 2"/>
    <property type="match status" value="1"/>
</dbReference>
<dbReference type="InterPro" id="IPR049900">
    <property type="entry name" value="PKS_mFAS_DH"/>
</dbReference>
<dbReference type="InterPro" id="IPR049551">
    <property type="entry name" value="PKS_DH_C"/>
</dbReference>
<feature type="compositionally biased region" description="Polar residues" evidence="9">
    <location>
        <begin position="1"/>
        <end position="18"/>
    </location>
</feature>
<dbReference type="PROSITE" id="PS50075">
    <property type="entry name" value="CARRIER"/>
    <property type="match status" value="1"/>
</dbReference>
<keyword evidence="1" id="KW-0596">Phosphopantetheine</keyword>
<dbReference type="EMBL" id="QJNS01000013">
    <property type="protein sequence ID" value="RYO94011.1"/>
    <property type="molecule type" value="Genomic_DNA"/>
</dbReference>
<dbReference type="PROSITE" id="PS52019">
    <property type="entry name" value="PKS_MFAS_DH"/>
    <property type="match status" value="1"/>
</dbReference>
<keyword evidence="3" id="KW-0808">Transferase</keyword>
<evidence type="ECO:0000313" key="14">
    <source>
        <dbReference type="Proteomes" id="UP000294003"/>
    </source>
</evidence>
<keyword evidence="2" id="KW-0597">Phosphoprotein</keyword>
<dbReference type="Pfam" id="PF08242">
    <property type="entry name" value="Methyltransf_12"/>
    <property type="match status" value="1"/>
</dbReference>
<dbReference type="InterPro" id="IPR042104">
    <property type="entry name" value="PKS_dehydratase_sf"/>
</dbReference>
<protein>
    <recommendedName>
        <fullName evidence="15">Carrier domain-containing protein</fullName>
    </recommendedName>
</protein>
<dbReference type="InterPro" id="IPR036736">
    <property type="entry name" value="ACP-like_sf"/>
</dbReference>
<dbReference type="Pfam" id="PF16197">
    <property type="entry name" value="KAsynt_C_assoc"/>
    <property type="match status" value="1"/>
</dbReference>
<dbReference type="InterPro" id="IPR029063">
    <property type="entry name" value="SAM-dependent_MTases_sf"/>
</dbReference>
<dbReference type="InterPro" id="IPR057326">
    <property type="entry name" value="KR_dom"/>
</dbReference>
<keyword evidence="7" id="KW-0012">Acyltransferase</keyword>
<dbReference type="SUPFAM" id="SSF52151">
    <property type="entry name" value="FabD/lysophospholipase-like"/>
    <property type="match status" value="1"/>
</dbReference>
<dbReference type="Gene3D" id="3.10.129.110">
    <property type="entry name" value="Polyketide synthase dehydratase"/>
    <property type="match status" value="1"/>
</dbReference>
<dbReference type="InterPro" id="IPR016036">
    <property type="entry name" value="Malonyl_transacylase_ACP-bd"/>
</dbReference>
<feature type="domain" description="PKS/mFAS DH" evidence="12">
    <location>
        <begin position="951"/>
        <end position="1238"/>
    </location>
</feature>
<dbReference type="CDD" id="cd00833">
    <property type="entry name" value="PKS"/>
    <property type="match status" value="1"/>
</dbReference>
<proteinExistence type="predicted"/>
<dbReference type="Gene3D" id="3.40.50.720">
    <property type="entry name" value="NAD(P)-binding Rossmann-like Domain"/>
    <property type="match status" value="2"/>
</dbReference>
<dbReference type="InterPro" id="IPR013217">
    <property type="entry name" value="Methyltransf_12"/>
</dbReference>
<dbReference type="InterPro" id="IPR020841">
    <property type="entry name" value="PKS_Beta-ketoAc_synthase_dom"/>
</dbReference>
<dbReference type="InterPro" id="IPR016035">
    <property type="entry name" value="Acyl_Trfase/lysoPLipase"/>
</dbReference>
<dbReference type="InterPro" id="IPR036291">
    <property type="entry name" value="NAD(P)-bd_dom_sf"/>
</dbReference>
<evidence type="ECO:0000256" key="9">
    <source>
        <dbReference type="SAM" id="MobiDB-lite"/>
    </source>
</evidence>
<dbReference type="InterPro" id="IPR016039">
    <property type="entry name" value="Thiolase-like"/>
</dbReference>
<reference evidence="13 14" key="1">
    <citation type="submission" date="2018-06" db="EMBL/GenBank/DDBJ databases">
        <title>Complete Genomes of Monosporascus.</title>
        <authorList>
            <person name="Robinson A.J."/>
            <person name="Natvig D.O."/>
        </authorList>
    </citation>
    <scope>NUCLEOTIDE SEQUENCE [LARGE SCALE GENOMIC DNA]</scope>
    <source>
        <strain evidence="13 14">CBS 609.92</strain>
    </source>
</reference>
<dbReference type="InterPro" id="IPR032821">
    <property type="entry name" value="PKS_assoc"/>
</dbReference>
<evidence type="ECO:0000256" key="2">
    <source>
        <dbReference type="ARBA" id="ARBA00022553"/>
    </source>
</evidence>
<dbReference type="Pfam" id="PF00550">
    <property type="entry name" value="PP-binding"/>
    <property type="match status" value="1"/>
</dbReference>
<feature type="region of interest" description="C-terminal hotdog fold" evidence="8">
    <location>
        <begin position="1092"/>
        <end position="1238"/>
    </location>
</feature>
<dbReference type="CDD" id="cd05195">
    <property type="entry name" value="enoyl_red"/>
    <property type="match status" value="1"/>
</dbReference>
<feature type="region of interest" description="Disordered" evidence="9">
    <location>
        <begin position="37"/>
        <end position="61"/>
    </location>
</feature>
<evidence type="ECO:0000256" key="3">
    <source>
        <dbReference type="ARBA" id="ARBA00022679"/>
    </source>
</evidence>
<evidence type="ECO:0000256" key="4">
    <source>
        <dbReference type="ARBA" id="ARBA00022857"/>
    </source>
</evidence>
<dbReference type="SUPFAM" id="SSF47336">
    <property type="entry name" value="ACP-like"/>
    <property type="match status" value="1"/>
</dbReference>
<dbReference type="Pfam" id="PF02801">
    <property type="entry name" value="Ketoacyl-synt_C"/>
    <property type="match status" value="1"/>
</dbReference>
<dbReference type="SMART" id="SM00822">
    <property type="entry name" value="PKS_KR"/>
    <property type="match status" value="1"/>
</dbReference>
<dbReference type="Pfam" id="PF21089">
    <property type="entry name" value="PKS_DH_N"/>
    <property type="match status" value="1"/>
</dbReference>
<keyword evidence="4" id="KW-0521">NADP</keyword>
<dbReference type="InterPro" id="IPR011032">
    <property type="entry name" value="GroES-like_sf"/>
</dbReference>
<dbReference type="InterPro" id="IPR014031">
    <property type="entry name" value="Ketoacyl_synth_C"/>
</dbReference>
<dbReference type="PROSITE" id="PS52004">
    <property type="entry name" value="KS3_2"/>
    <property type="match status" value="1"/>
</dbReference>
<comment type="caution">
    <text evidence="13">The sequence shown here is derived from an EMBL/GenBank/DDBJ whole genome shotgun (WGS) entry which is preliminary data.</text>
</comment>
<dbReference type="CDD" id="cd02440">
    <property type="entry name" value="AdoMet_MTases"/>
    <property type="match status" value="1"/>
</dbReference>
<feature type="domain" description="Carrier" evidence="10">
    <location>
        <begin position="2431"/>
        <end position="2508"/>
    </location>
</feature>
<dbReference type="Gene3D" id="3.40.50.150">
    <property type="entry name" value="Vaccinia Virus protein VP39"/>
    <property type="match status" value="1"/>
</dbReference>
<feature type="region of interest" description="Disordered" evidence="9">
    <location>
        <begin position="1"/>
        <end position="20"/>
    </location>
</feature>
<organism evidence="13 14">
    <name type="scientific">Monosporascus cannonballus</name>
    <dbReference type="NCBI Taxonomy" id="155416"/>
    <lineage>
        <taxon>Eukaryota</taxon>
        <taxon>Fungi</taxon>
        <taxon>Dikarya</taxon>
        <taxon>Ascomycota</taxon>
        <taxon>Pezizomycotina</taxon>
        <taxon>Sordariomycetes</taxon>
        <taxon>Xylariomycetidae</taxon>
        <taxon>Xylariales</taxon>
        <taxon>Xylariales incertae sedis</taxon>
        <taxon>Monosporascus</taxon>
    </lineage>
</organism>
<dbReference type="InterPro" id="IPR013968">
    <property type="entry name" value="PKS_KR"/>
</dbReference>
<dbReference type="SUPFAM" id="SSF55048">
    <property type="entry name" value="Probable ACP-binding domain of malonyl-CoA ACP transacylase"/>
    <property type="match status" value="1"/>
</dbReference>
<keyword evidence="14" id="KW-1185">Reference proteome</keyword>
<keyword evidence="5" id="KW-0560">Oxidoreductase</keyword>
<evidence type="ECO:0000313" key="13">
    <source>
        <dbReference type="EMBL" id="RYO94011.1"/>
    </source>
</evidence>
<dbReference type="Pfam" id="PF00698">
    <property type="entry name" value="Acyl_transf_1"/>
    <property type="match status" value="1"/>
</dbReference>
<dbReference type="SMART" id="SM00825">
    <property type="entry name" value="PKS_KS"/>
    <property type="match status" value="1"/>
</dbReference>
<evidence type="ECO:0000259" key="11">
    <source>
        <dbReference type="PROSITE" id="PS52004"/>
    </source>
</evidence>
<dbReference type="InterPro" id="IPR020807">
    <property type="entry name" value="PKS_DH"/>
</dbReference>
<evidence type="ECO:0000259" key="10">
    <source>
        <dbReference type="PROSITE" id="PS50075"/>
    </source>
</evidence>
<dbReference type="InterPro" id="IPR001227">
    <property type="entry name" value="Ac_transferase_dom_sf"/>
</dbReference>
<dbReference type="Gene3D" id="3.40.47.10">
    <property type="match status" value="1"/>
</dbReference>
<dbReference type="InterPro" id="IPR013154">
    <property type="entry name" value="ADH-like_N"/>
</dbReference>
<dbReference type="InterPro" id="IPR056501">
    <property type="entry name" value="NAD-bd_HRPKS_sdrA"/>
</dbReference>
<dbReference type="Pfam" id="PF00107">
    <property type="entry name" value="ADH_zinc_N"/>
    <property type="match status" value="1"/>
</dbReference>
<keyword evidence="6" id="KW-0511">Multifunctional enzyme</keyword>
<feature type="region of interest" description="N-terminal hotdog fold" evidence="8">
    <location>
        <begin position="951"/>
        <end position="1080"/>
    </location>
</feature>
<dbReference type="InterPro" id="IPR013149">
    <property type="entry name" value="ADH-like_C"/>
</dbReference>
<dbReference type="Gene3D" id="3.90.180.10">
    <property type="entry name" value="Medium-chain alcohol dehydrogenases, catalytic domain"/>
    <property type="match status" value="1"/>
</dbReference>
<dbReference type="SMART" id="SM00826">
    <property type="entry name" value="PKS_DH"/>
    <property type="match status" value="1"/>
</dbReference>
<dbReference type="SUPFAM" id="SSF51735">
    <property type="entry name" value="NAD(P)-binding Rossmann-fold domains"/>
    <property type="match status" value="2"/>
</dbReference>
<dbReference type="InterPro" id="IPR050091">
    <property type="entry name" value="PKS_NRPS_Biosynth_Enz"/>
</dbReference>
<dbReference type="PANTHER" id="PTHR43775">
    <property type="entry name" value="FATTY ACID SYNTHASE"/>
    <property type="match status" value="1"/>
</dbReference>
<evidence type="ECO:0000256" key="5">
    <source>
        <dbReference type="ARBA" id="ARBA00023002"/>
    </source>
</evidence>
<dbReference type="PANTHER" id="PTHR43775:SF28">
    <property type="entry name" value="SYNTHASE, PUTATIVE-RELATED"/>
    <property type="match status" value="1"/>
</dbReference>
<feature type="active site" description="Proton acceptor; for dehydratase activity" evidence="8">
    <location>
        <position position="983"/>
    </location>
</feature>
<sequence>MGSHVNGSNGGTVQNGYSLGNHELQQPDIRSAVSGETRNGHILNGNSDSDGHPINGWSAGEVDTNGSDVVINGECAGPQPFTPIAVCGMACRLPGGISSPQELWDFLLSKGDARTPVPETRYNIRGYHFPTKKGGHTISEYGYFLDESVDLGALDTSVFPMPRSDLEHLDPQQRILLEVSRECLDDAGEVGWKGKNRYGAHYINTSHDFALSNRVSYEMDLRGPSLIALNEACAAVAKGDCPSAIVGGTSIIMTPGGTTDISNQGALSPDGSCKTFSSAADGYARGEGIVAIYVKPLREALQHGNPIRAVIVGSAINSDGKTPGFTVPSSAAQESLIRHTYKVAGIPETDVSKTGLFECHGTGTPLGDSIETSAIARVFGETGGIHIGSVKPNLGHGEGVSGLTSVLKAVLALENRIIPPNIKCLPLNKKIPFESGRLTVPTEETPWPEGRYERVSINSFGIGGANAHVILDSATRFRAPSRAAAPKRAPLDAPQLLVYSANTSQALKDMTERYSAYLERAQETLSLADVAYTLANRREHLPFRSFAIGRRYQPGVASPPSPQGKAPSIVMVFTGQGSQWPQMGRELLRISAVFRQTIKSLDAHLQSISSSIRPDWKIEDELVKPPRTSRVNKAEFSQPLCTAIQIALVRTLASNGIKPSAVVGHSSGEIAAAYAAAGLTAEEAITAAFCRGLITKSQTRPGGMAAVGLSWEETEKFLLPGVVVACENSPRSVTISGDADKLQEVVAAIKQALPTALTSVLKVEKAYHSHHMLELGDEYHRAMVNLGVKGAAPSLPFFSSVTGGLLVKNKWEDGSPALGPSYWRKNLESPVLFNGAVSSIIRDPPPTCDNPVFLEIGPHAALLGPLRQILTSHSSTALHIPTLMRRQNGVECFLTAVGKLWTLHAPVDLATLMPEGTCLPDLPRYPWNHQRTYWSESRVAREWRMPEHPYHDLLGAKVPESSGVEPVWRNLLHLDNAPWLRDHKIKDDIIFPFAGYVAMAAEAVRQVTGVQEAVELRHVTVTTALVISEGDPAELITTFRRHRLTDFSDSPWWEFSITAHNGHTWTKHCFGEVRASSRTSWGDGDITEDASTPHKINVRQWYERVGRGGLRYGHHFRAMEQVRTSACGARGLATAKMRNNWHGDEARYHLHPVVLDTIFQLIGAAAHHGFTYAYRQGVPSGVDYIALSRCSADDLTLGASCAHAGGTVMGDGSCVAGSTAFLKVSGARFPPLDGAEDVHGEHDVPITARSEWVPHIDFIDVGALVRPVRDNEPYFPALEELAQSAISLSRRALKSVSATEAQTAHIQRYKVWLEEQSLSSLESLDAAVLTSRIDSLCASLAESPATHAAKAIAKICTSASSILSGDVGALDVLHSDGTIDRLYEFLNEYNASDFLRCLANSKPSLRIVELGTGQGPSISSLLKEFRRPNGQVLYSEYVYTDKLTGLVTSAQERHQGIPNLEFATLDISKDPGDQGFQGRQFDLMIANGVIHETSHIHQTLEHVRKLLSPDGRLLLLQPREGLTWIKYVLGTLPGWWCGAEDGRDHEPYITQKRWEEELVAAGFDGLDGAVPDSPEPFHLSTTMVAKLRQQKARPKRVTLLRNADEASEPVALGETLKGQGFEVSHCKIDQTPTEAQDVIALVDETNPFFESIDTGSFESLKKFIQRIGSSGSGVLWVTRPSQTQCSDPRYAPVIGLARTVRSEMGIDFATCEADDLESEAGLRAVIDVFCRFHERDRDGSPDFEYAIAGGVTRVNRFFPFTLSHELEVSKSSYGEFALRIGRPARLDSLYWAPRPARALKANEVEIEVHVVGLNFRDVLEAMGVLGLLDHDHGFGYEASGIVRRIGSDVAKVRVGDRVIVMGLEAFQTTLTTPEFLCEKLPYEMSFAEGASMPVVFLTAIHSLVNLGRLEKGQSVLIHSGCGGVGLASIQVARMLGAEIYTTVGNKEKADYLMETCGIPRGRIFDSRNTSFVDGILRETNGKGVDVALNSLSGELLHATWRCIAKWGTMVEIGKVDLLGAGKLDMDMFLGSRNYCCFDLRQMAEERPQMIGCLLRSMMEYYHQGFIRPIHLAKISPVSNVQDEFRYMQQGSHIGKIMISLRDNDGRLRPDEDVGTAAHKGVVRLDPSASYLLVGGLGGLGRSISAWMVQHNARNLTFLSRSAGSSPQERDFARTLESMGCTVQLVRGSVTDAADVARAMDGTPTTLKGIIHMAMVLRDQAFSRMSIDDWNGSTAPKITGTWNLHQISCARGVDLDFFILFSSLSGVLGQPGQANYAAANTFLDAFVKYRTGMGLPCTALDIGAMEGIGYLFENEDLLRKMRGTGWHPVKEEELLEALGAAILARTRAEQQGEPAADPWSPIVDKNTMLVGVSPSVPLGDPNSSARLRKDVRMAAYLNIGRGSAGKVLSDNDALRVFLASAKDNPTMFRTPEGAALLAHEIGKKLFALLLKPDEDPNIALSLAELGLDSLIAVEMRAWWKQVFGLNISVLEILAMGTLDALGKRAADQLAEIYDG</sequence>
<dbReference type="Gene3D" id="3.30.70.3290">
    <property type="match status" value="1"/>
</dbReference>
<dbReference type="Pfam" id="PF08659">
    <property type="entry name" value="KR"/>
    <property type="match status" value="1"/>
</dbReference>
<dbReference type="InterPro" id="IPR020843">
    <property type="entry name" value="ER"/>
</dbReference>
<dbReference type="Pfam" id="PF23114">
    <property type="entry name" value="NAD-bd_HRPKS_sdrA"/>
    <property type="match status" value="1"/>
</dbReference>
<dbReference type="InterPro" id="IPR009081">
    <property type="entry name" value="PP-bd_ACP"/>
</dbReference>
<dbReference type="Gene3D" id="1.10.1200.10">
    <property type="entry name" value="ACP-like"/>
    <property type="match status" value="1"/>
</dbReference>
<feature type="active site" description="Proton donor; for dehydratase activity" evidence="8">
    <location>
        <position position="1156"/>
    </location>
</feature>
<gene>
    <name evidence="13" type="ORF">DL762_000759</name>
</gene>
<dbReference type="SUPFAM" id="SSF50129">
    <property type="entry name" value="GroES-like"/>
    <property type="match status" value="1"/>
</dbReference>
<dbReference type="InterPro" id="IPR014030">
    <property type="entry name" value="Ketoacyl_synth_N"/>
</dbReference>
<evidence type="ECO:0000259" key="12">
    <source>
        <dbReference type="PROSITE" id="PS52019"/>
    </source>
</evidence>
<dbReference type="Pfam" id="PF14765">
    <property type="entry name" value="PS-DH"/>
    <property type="match status" value="1"/>
</dbReference>
<dbReference type="SMART" id="SM00823">
    <property type="entry name" value="PKS_PP"/>
    <property type="match status" value="1"/>
</dbReference>
<evidence type="ECO:0000256" key="8">
    <source>
        <dbReference type="PROSITE-ProRule" id="PRU01363"/>
    </source>
</evidence>
<dbReference type="Proteomes" id="UP000294003">
    <property type="component" value="Unassembled WGS sequence"/>
</dbReference>
<accession>A0ABY0HMI3</accession>
<evidence type="ECO:0000256" key="1">
    <source>
        <dbReference type="ARBA" id="ARBA00022450"/>
    </source>
</evidence>
<dbReference type="SMART" id="SM00829">
    <property type="entry name" value="PKS_ER"/>
    <property type="match status" value="1"/>
</dbReference>
<dbReference type="InterPro" id="IPR049552">
    <property type="entry name" value="PKS_DH_N"/>
</dbReference>
<dbReference type="SUPFAM" id="SSF53335">
    <property type="entry name" value="S-adenosyl-L-methionine-dependent methyltransferases"/>
    <property type="match status" value="1"/>
</dbReference>
<evidence type="ECO:0000256" key="7">
    <source>
        <dbReference type="ARBA" id="ARBA00023315"/>
    </source>
</evidence>
<feature type="domain" description="Ketosynthase family 3 (KS3)" evidence="11">
    <location>
        <begin position="81"/>
        <end position="473"/>
    </location>
</feature>
<dbReference type="Pfam" id="PF00109">
    <property type="entry name" value="ketoacyl-synt"/>
    <property type="match status" value="2"/>
</dbReference>
<dbReference type="SMART" id="SM00827">
    <property type="entry name" value="PKS_AT"/>
    <property type="match status" value="1"/>
</dbReference>
<evidence type="ECO:0008006" key="15">
    <source>
        <dbReference type="Google" id="ProtNLM"/>
    </source>
</evidence>
<name>A0ABY0HMI3_9PEZI</name>
<evidence type="ECO:0000256" key="6">
    <source>
        <dbReference type="ARBA" id="ARBA00023268"/>
    </source>
</evidence>
<dbReference type="InterPro" id="IPR014043">
    <property type="entry name" value="Acyl_transferase_dom"/>
</dbReference>
<dbReference type="InterPro" id="IPR020806">
    <property type="entry name" value="PKS_PP-bd"/>
</dbReference>
<dbReference type="SUPFAM" id="SSF53901">
    <property type="entry name" value="Thiolase-like"/>
    <property type="match status" value="1"/>
</dbReference>